<organism evidence="1 2">
    <name type="scientific">Ustilaginoidea virens</name>
    <name type="common">Rice false smut fungus</name>
    <name type="synonym">Villosiclava virens</name>
    <dbReference type="NCBI Taxonomy" id="1159556"/>
    <lineage>
        <taxon>Eukaryota</taxon>
        <taxon>Fungi</taxon>
        <taxon>Dikarya</taxon>
        <taxon>Ascomycota</taxon>
        <taxon>Pezizomycotina</taxon>
        <taxon>Sordariomycetes</taxon>
        <taxon>Hypocreomycetidae</taxon>
        <taxon>Hypocreales</taxon>
        <taxon>Clavicipitaceae</taxon>
        <taxon>Ustilaginoidea</taxon>
    </lineage>
</organism>
<dbReference type="AlphaFoldDB" id="A0A063C9A7"/>
<proteinExistence type="predicted"/>
<comment type="caution">
    <text evidence="1">The sequence shown here is derived from an EMBL/GenBank/DDBJ whole genome shotgun (WGS) entry which is preliminary data.</text>
</comment>
<evidence type="ECO:0000313" key="2">
    <source>
        <dbReference type="Proteomes" id="UP000054053"/>
    </source>
</evidence>
<dbReference type="EMBL" id="BBTG02000019">
    <property type="protein sequence ID" value="GAO18178.1"/>
    <property type="molecule type" value="Genomic_DNA"/>
</dbReference>
<evidence type="ECO:0000313" key="1">
    <source>
        <dbReference type="EMBL" id="GAO18178.1"/>
    </source>
</evidence>
<protein>
    <submittedName>
        <fullName evidence="1">Uncharacterized protein</fullName>
    </submittedName>
</protein>
<dbReference type="HOGENOM" id="CLU_2851413_0_0_1"/>
<reference evidence="2" key="1">
    <citation type="journal article" date="2016" name="Genome Announc.">
        <title>Genome sequence of Ustilaginoidea virens IPU010, a rice pathogenic fungus causing false smut.</title>
        <authorList>
            <person name="Kumagai T."/>
            <person name="Ishii T."/>
            <person name="Terai G."/>
            <person name="Umemura M."/>
            <person name="Machida M."/>
            <person name="Asai K."/>
        </authorList>
    </citation>
    <scope>NUCLEOTIDE SEQUENCE [LARGE SCALE GENOMIC DNA]</scope>
    <source>
        <strain evidence="2">IPU010</strain>
    </source>
</reference>
<gene>
    <name evidence="1" type="ORF">UVI_02037080</name>
</gene>
<sequence length="65" mass="7118">MLNAESWLEARIGEDANLAFRGSDEYFGAAIAKRDLVGWNILLVDGKMGRLSGRQDEYAVSLGAE</sequence>
<accession>A0A063C9A7</accession>
<dbReference type="Proteomes" id="UP000054053">
    <property type="component" value="Unassembled WGS sequence"/>
</dbReference>
<name>A0A063C9A7_USTVR</name>